<evidence type="ECO:0000256" key="4">
    <source>
        <dbReference type="ARBA" id="ARBA00022989"/>
    </source>
</evidence>
<gene>
    <name evidence="9" type="ORF">I6I88_12920</name>
</gene>
<evidence type="ECO:0000256" key="5">
    <source>
        <dbReference type="ARBA" id="ARBA00023136"/>
    </source>
</evidence>
<keyword evidence="4 6" id="KW-1133">Transmembrane helix</keyword>
<evidence type="ECO:0000256" key="1">
    <source>
        <dbReference type="ARBA" id="ARBA00004162"/>
    </source>
</evidence>
<dbReference type="InterPro" id="IPR052027">
    <property type="entry name" value="PspC"/>
</dbReference>
<name>A0A9Q6Z3Z6_MYROD</name>
<comment type="subcellular location">
    <subcellularLocation>
        <location evidence="1">Cell membrane</location>
        <topology evidence="1">Single-pass membrane protein</topology>
    </subcellularLocation>
</comment>
<feature type="transmembrane region" description="Helical" evidence="6">
    <location>
        <begin position="300"/>
        <end position="323"/>
    </location>
</feature>
<dbReference type="OrthoDB" id="5772680at2"/>
<feature type="transmembrane region" description="Helical" evidence="6">
    <location>
        <begin position="265"/>
        <end position="288"/>
    </location>
</feature>
<protein>
    <submittedName>
        <fullName evidence="9">PspC domain-containing protein</fullName>
    </submittedName>
</protein>
<evidence type="ECO:0000256" key="3">
    <source>
        <dbReference type="ARBA" id="ARBA00022692"/>
    </source>
</evidence>
<keyword evidence="2" id="KW-1003">Cell membrane</keyword>
<reference evidence="9 10" key="1">
    <citation type="submission" date="2021-01" db="EMBL/GenBank/DDBJ databases">
        <title>FDA dAtabase for Regulatory Grade micrObial Sequences (FDA-ARGOS): Supporting development and validation of Infectious Disease Dx tests.</title>
        <authorList>
            <person name="Sproer C."/>
            <person name="Gronow S."/>
            <person name="Severitt S."/>
            <person name="Schroder I."/>
            <person name="Tallon L."/>
            <person name="Sadzewicz L."/>
            <person name="Zhao X."/>
            <person name="Boylan J."/>
            <person name="Ott S."/>
            <person name="Bowen H."/>
            <person name="Vavikolanu K."/>
            <person name="Mehta A."/>
            <person name="Aluvathingal J."/>
            <person name="Nadendla S."/>
            <person name="Lowell S."/>
            <person name="Myers T."/>
            <person name="Yan Y."/>
            <person name="Sichtig H."/>
        </authorList>
    </citation>
    <scope>NUCLEOTIDE SEQUENCE [LARGE SCALE GENOMIC DNA]</scope>
    <source>
        <strain evidence="9 10">FDAARGOS_1131</strain>
    </source>
</reference>
<organism evidence="9 10">
    <name type="scientific">Myroides odoratus</name>
    <name type="common">Flavobacterium odoratum</name>
    <dbReference type="NCBI Taxonomy" id="256"/>
    <lineage>
        <taxon>Bacteria</taxon>
        <taxon>Pseudomonadati</taxon>
        <taxon>Bacteroidota</taxon>
        <taxon>Flavobacteriia</taxon>
        <taxon>Flavobacteriales</taxon>
        <taxon>Flavobacteriaceae</taxon>
        <taxon>Myroides</taxon>
    </lineage>
</organism>
<evidence type="ECO:0000259" key="7">
    <source>
        <dbReference type="Pfam" id="PF04024"/>
    </source>
</evidence>
<feature type="transmembrane region" description="Helical" evidence="6">
    <location>
        <begin position="131"/>
        <end position="157"/>
    </location>
</feature>
<feature type="transmembrane region" description="Helical" evidence="6">
    <location>
        <begin position="216"/>
        <end position="245"/>
    </location>
</feature>
<dbReference type="Pfam" id="PF22571">
    <property type="entry name" value="LiaI-LiaF-TM_PspC"/>
    <property type="match status" value="1"/>
</dbReference>
<keyword evidence="5 6" id="KW-0472">Membrane</keyword>
<dbReference type="Proteomes" id="UP000596202">
    <property type="component" value="Chromosome"/>
</dbReference>
<dbReference type="PANTHER" id="PTHR33885">
    <property type="entry name" value="PHAGE SHOCK PROTEIN C"/>
    <property type="match status" value="1"/>
</dbReference>
<dbReference type="Pfam" id="PF04024">
    <property type="entry name" value="PspC"/>
    <property type="match status" value="1"/>
</dbReference>
<evidence type="ECO:0000256" key="2">
    <source>
        <dbReference type="ARBA" id="ARBA00022475"/>
    </source>
</evidence>
<proteinExistence type="predicted"/>
<evidence type="ECO:0000313" key="9">
    <source>
        <dbReference type="EMBL" id="QQT99110.1"/>
    </source>
</evidence>
<dbReference type="GO" id="GO:0005886">
    <property type="term" value="C:plasma membrane"/>
    <property type="evidence" value="ECO:0007669"/>
    <property type="project" value="UniProtKB-SubCell"/>
</dbReference>
<keyword evidence="3 6" id="KW-0812">Transmembrane</keyword>
<dbReference type="RefSeq" id="WP_002986793.1">
    <property type="nucleotide sequence ID" value="NZ_CP068108.1"/>
</dbReference>
<dbReference type="InterPro" id="IPR054321">
    <property type="entry name" value="PspC-rel_TM"/>
</dbReference>
<dbReference type="GeneID" id="93528570"/>
<feature type="domain" description="PspC-related transmembrane region" evidence="8">
    <location>
        <begin position="204"/>
        <end position="324"/>
    </location>
</feature>
<evidence type="ECO:0000256" key="6">
    <source>
        <dbReference type="SAM" id="Phobius"/>
    </source>
</evidence>
<dbReference type="AlphaFoldDB" id="A0A9Q6Z3Z6"/>
<sequence>MNRTLTINIGGLVFHIEEQAYQRLDQYIKAIRRSIAIEEQDEVVQDIELRIAEIFNSKITTTKQVITSEDVEEVIQIMGRPEDYSIDDENNYQHTEQTYYREKKLFRDTDNRILGGVLAGLAHYFKIDTIWVRLIFIFLVFFYGTGVLLYFVLWIIIPSAKTASEKLDMMGEPVNIETIERKIREGVDYTTSKINSIDYGKFKTQTQRATNQGTKVIRYILGIGFIIVSVIGMLISFFVNLMIIVNTNFMINELDIPTELLDPNIPKWIFHTFISLITFLPFIIMLLLGLKLLYTNMKYIWITAITIFVLWIGSLIGLSVMIINGDTSNFTKTRHGYGYTVTYSSDDKNSTLDDAFLFTTSKDVVLELDNTVQNTSDFMNKIEIVPSYQEEIYGKLGNTGHQYKNVIQTKEEDTTFTIVVTEEQLKLNPTFTLYLPIGKKIQLNDKVKPYLFQDLQSNIKPGTHWYEMKDDFNLHCTDCN</sequence>
<accession>A0A9Q6Z3Z6</accession>
<feature type="domain" description="Phage shock protein PspC N-terminal" evidence="7">
    <location>
        <begin position="103"/>
        <end position="159"/>
    </location>
</feature>
<dbReference type="InterPro" id="IPR007168">
    <property type="entry name" value="Phageshock_PspC_N"/>
</dbReference>
<dbReference type="PANTHER" id="PTHR33885:SF3">
    <property type="entry name" value="PHAGE SHOCK PROTEIN C"/>
    <property type="match status" value="1"/>
</dbReference>
<dbReference type="EMBL" id="CP068108">
    <property type="protein sequence ID" value="QQT99110.1"/>
    <property type="molecule type" value="Genomic_DNA"/>
</dbReference>
<evidence type="ECO:0000259" key="8">
    <source>
        <dbReference type="Pfam" id="PF22571"/>
    </source>
</evidence>
<evidence type="ECO:0000313" key="10">
    <source>
        <dbReference type="Proteomes" id="UP000596202"/>
    </source>
</evidence>